<protein>
    <submittedName>
        <fullName evidence="6">Uncharacterized protein</fullName>
    </submittedName>
</protein>
<dbReference type="InterPro" id="IPR027417">
    <property type="entry name" value="P-loop_NTPase"/>
</dbReference>
<dbReference type="GO" id="GO:0004329">
    <property type="term" value="F:formate-tetrahydrofolate ligase activity"/>
    <property type="evidence" value="ECO:0007669"/>
    <property type="project" value="InterPro"/>
</dbReference>
<accession>A0A2G2WGI8</accession>
<dbReference type="InterPro" id="IPR000559">
    <property type="entry name" value="Formate_THF_ligase"/>
</dbReference>
<name>A0A2G2WGI8_CAPAN</name>
<gene>
    <name evidence="6" type="ORF">T459_35650</name>
</gene>
<evidence type="ECO:0000256" key="4">
    <source>
        <dbReference type="ARBA" id="ARBA00022840"/>
    </source>
</evidence>
<keyword evidence="2" id="KW-0436">Ligase</keyword>
<dbReference type="GO" id="GO:0005524">
    <property type="term" value="F:ATP binding"/>
    <property type="evidence" value="ECO:0007669"/>
    <property type="project" value="UniProtKB-KW"/>
</dbReference>
<sequence length="74" mass="8339">MGKTTRKLEVVSPVPADIDIANSVEPLHISDIAQDLNLSSQHYDLYGKYKAKIVYSTLEFLVHGVSVMYMILDR</sequence>
<reference evidence="6 7" key="2">
    <citation type="journal article" date="2017" name="Genome Biol.">
        <title>New reference genome sequences of hot pepper reveal the massive evolution of plant disease-resistance genes by retroduplication.</title>
        <authorList>
            <person name="Kim S."/>
            <person name="Park J."/>
            <person name="Yeom S.I."/>
            <person name="Kim Y.M."/>
            <person name="Seo E."/>
            <person name="Kim K.T."/>
            <person name="Kim M.S."/>
            <person name="Lee J.M."/>
            <person name="Cheong K."/>
            <person name="Shin H.S."/>
            <person name="Kim S.B."/>
            <person name="Han K."/>
            <person name="Lee J."/>
            <person name="Park M."/>
            <person name="Lee H.A."/>
            <person name="Lee H.Y."/>
            <person name="Lee Y."/>
            <person name="Oh S."/>
            <person name="Lee J.H."/>
            <person name="Choi E."/>
            <person name="Choi E."/>
            <person name="Lee S.E."/>
            <person name="Jeon J."/>
            <person name="Kim H."/>
            <person name="Choi G."/>
            <person name="Song H."/>
            <person name="Lee J."/>
            <person name="Lee S.C."/>
            <person name="Kwon J.K."/>
            <person name="Lee H.Y."/>
            <person name="Koo N."/>
            <person name="Hong Y."/>
            <person name="Kim R.W."/>
            <person name="Kang W.H."/>
            <person name="Huh J.H."/>
            <person name="Kang B.C."/>
            <person name="Yang T.J."/>
            <person name="Lee Y.H."/>
            <person name="Bennetzen J.L."/>
            <person name="Choi D."/>
        </authorList>
    </citation>
    <scope>NUCLEOTIDE SEQUENCE [LARGE SCALE GENOMIC DNA]</scope>
    <source>
        <strain evidence="7">cv. CM334</strain>
    </source>
</reference>
<keyword evidence="5" id="KW-1133">Transmembrane helix</keyword>
<dbReference type="Proteomes" id="UP000222542">
    <property type="component" value="Unassembled WGS sequence"/>
</dbReference>
<keyword evidence="1" id="KW-0554">One-carbon metabolism</keyword>
<keyword evidence="5" id="KW-0812">Transmembrane</keyword>
<proteinExistence type="predicted"/>
<comment type="caution">
    <text evidence="6">The sequence shown here is derived from an EMBL/GenBank/DDBJ whole genome shotgun (WGS) entry which is preliminary data.</text>
</comment>
<dbReference type="GO" id="GO:0006730">
    <property type="term" value="P:one-carbon metabolic process"/>
    <property type="evidence" value="ECO:0007669"/>
    <property type="project" value="UniProtKB-KW"/>
</dbReference>
<keyword evidence="4" id="KW-0067">ATP-binding</keyword>
<dbReference type="Pfam" id="PF01268">
    <property type="entry name" value="FTHFS"/>
    <property type="match status" value="1"/>
</dbReference>
<dbReference type="Gene3D" id="3.40.50.300">
    <property type="entry name" value="P-loop containing nucleotide triphosphate hydrolases"/>
    <property type="match status" value="1"/>
</dbReference>
<reference evidence="6 7" key="1">
    <citation type="journal article" date="2014" name="Nat. Genet.">
        <title>Genome sequence of the hot pepper provides insights into the evolution of pungency in Capsicum species.</title>
        <authorList>
            <person name="Kim S."/>
            <person name="Park M."/>
            <person name="Yeom S.I."/>
            <person name="Kim Y.M."/>
            <person name="Lee J.M."/>
            <person name="Lee H.A."/>
            <person name="Seo E."/>
            <person name="Choi J."/>
            <person name="Cheong K."/>
            <person name="Kim K.T."/>
            <person name="Jung K."/>
            <person name="Lee G.W."/>
            <person name="Oh S.K."/>
            <person name="Bae C."/>
            <person name="Kim S.B."/>
            <person name="Lee H.Y."/>
            <person name="Kim S.Y."/>
            <person name="Kim M.S."/>
            <person name="Kang B.C."/>
            <person name="Jo Y.D."/>
            <person name="Yang H.B."/>
            <person name="Jeong H.J."/>
            <person name="Kang W.H."/>
            <person name="Kwon J.K."/>
            <person name="Shin C."/>
            <person name="Lim J.Y."/>
            <person name="Park J.H."/>
            <person name="Huh J.H."/>
            <person name="Kim J.S."/>
            <person name="Kim B.D."/>
            <person name="Cohen O."/>
            <person name="Paran I."/>
            <person name="Suh M.C."/>
            <person name="Lee S.B."/>
            <person name="Kim Y.K."/>
            <person name="Shin Y."/>
            <person name="Noh S.J."/>
            <person name="Park J."/>
            <person name="Seo Y.S."/>
            <person name="Kwon S.Y."/>
            <person name="Kim H.A."/>
            <person name="Park J.M."/>
            <person name="Kim H.J."/>
            <person name="Choi S.B."/>
            <person name="Bosland P.W."/>
            <person name="Reeves G."/>
            <person name="Jo S.H."/>
            <person name="Lee B.W."/>
            <person name="Cho H.T."/>
            <person name="Choi H.S."/>
            <person name="Lee M.S."/>
            <person name="Yu Y."/>
            <person name="Do Choi Y."/>
            <person name="Park B.S."/>
            <person name="van Deynze A."/>
            <person name="Ashrafi H."/>
            <person name="Hill T."/>
            <person name="Kim W.T."/>
            <person name="Pai H.S."/>
            <person name="Ahn H.K."/>
            <person name="Yeam I."/>
            <person name="Giovannoni J.J."/>
            <person name="Rose J.K."/>
            <person name="Sorensen I."/>
            <person name="Lee S.J."/>
            <person name="Kim R.W."/>
            <person name="Choi I.Y."/>
            <person name="Choi B.S."/>
            <person name="Lim J.S."/>
            <person name="Lee Y.H."/>
            <person name="Choi D."/>
        </authorList>
    </citation>
    <scope>NUCLEOTIDE SEQUENCE [LARGE SCALE GENOMIC DNA]</scope>
    <source>
        <strain evidence="7">cv. CM334</strain>
    </source>
</reference>
<keyword evidence="5" id="KW-0472">Membrane</keyword>
<evidence type="ECO:0000256" key="1">
    <source>
        <dbReference type="ARBA" id="ARBA00022563"/>
    </source>
</evidence>
<keyword evidence="7" id="KW-1185">Reference proteome</keyword>
<organism evidence="6 7">
    <name type="scientific">Capsicum annuum</name>
    <name type="common">Capsicum pepper</name>
    <dbReference type="NCBI Taxonomy" id="4072"/>
    <lineage>
        <taxon>Eukaryota</taxon>
        <taxon>Viridiplantae</taxon>
        <taxon>Streptophyta</taxon>
        <taxon>Embryophyta</taxon>
        <taxon>Tracheophyta</taxon>
        <taxon>Spermatophyta</taxon>
        <taxon>Magnoliopsida</taxon>
        <taxon>eudicotyledons</taxon>
        <taxon>Gunneridae</taxon>
        <taxon>Pentapetalae</taxon>
        <taxon>asterids</taxon>
        <taxon>lamiids</taxon>
        <taxon>Solanales</taxon>
        <taxon>Solanaceae</taxon>
        <taxon>Solanoideae</taxon>
        <taxon>Capsiceae</taxon>
        <taxon>Capsicum</taxon>
    </lineage>
</organism>
<feature type="transmembrane region" description="Helical" evidence="5">
    <location>
        <begin position="53"/>
        <end position="72"/>
    </location>
</feature>
<dbReference type="EMBL" id="AYRZ02006633">
    <property type="protein sequence ID" value="PHT44344.1"/>
    <property type="molecule type" value="Genomic_DNA"/>
</dbReference>
<evidence type="ECO:0000313" key="6">
    <source>
        <dbReference type="EMBL" id="PHT44344.1"/>
    </source>
</evidence>
<dbReference type="AlphaFoldDB" id="A0A2G2WGI8"/>
<evidence type="ECO:0000256" key="2">
    <source>
        <dbReference type="ARBA" id="ARBA00022598"/>
    </source>
</evidence>
<dbReference type="Gramene" id="PHT44344">
    <property type="protein sequence ID" value="PHT44344"/>
    <property type="gene ID" value="T459_35650"/>
</dbReference>
<evidence type="ECO:0000256" key="3">
    <source>
        <dbReference type="ARBA" id="ARBA00022741"/>
    </source>
</evidence>
<dbReference type="STRING" id="4072.A0A2G2WGI8"/>
<evidence type="ECO:0000256" key="5">
    <source>
        <dbReference type="SAM" id="Phobius"/>
    </source>
</evidence>
<keyword evidence="3" id="KW-0547">Nucleotide-binding</keyword>
<evidence type="ECO:0000313" key="7">
    <source>
        <dbReference type="Proteomes" id="UP000222542"/>
    </source>
</evidence>